<evidence type="ECO:0000256" key="4">
    <source>
        <dbReference type="ARBA" id="ARBA00022692"/>
    </source>
</evidence>
<feature type="transmembrane region" description="Helical" evidence="9">
    <location>
        <begin position="505"/>
        <end position="524"/>
    </location>
</feature>
<sequence>MSQLWPFLVLGLASGGAYALTAVGIVTVYRGTGVINLAHGAMGMVGTYVFFQLFKQEKLPASIAVPAGIVAGAALGAIVYAVVMRPLRNSIELARLVATLGVLMVLQGLATVIYSERVRIVKSFVPDGALHLWGASMSYGTIVVLGVTILLAIGLATLFRRTRLGLSAAAVQENPDAASVLGVSPHASGLLMWTIGGALASAAGIVLVPTTGLSPSGLTLLIFPALAAALFGKFTKYPSTIIAGLAIGILESLFVAYQWDSAFIKIIPFGVIIVALMVGGSTLPGRGHAEQRLPRIGAGLLRPPVILVAAVLAVVAVLFLPVGWAVALTTMAIVSLIALSIVVATGYAGQLSLAPFAIAGATSLFVAHLSRLFHIDIALALVLGIIAATLLGWLVGLPAIRVRGVDLAVATLGFALVIETALLINPKTNGGLNGLPITDPRIFGIPLVAARSPRGYAVFACVVFALAALGIACLRRSRAGRRMAGVRANERGAAALGISVPGAKLAGFAIAGGVAGIAGVLLAFRMQVATFDNFDVFKSINALGWTTVGGLGMIPGAVFAGGAAAGGPFSYILRNVDEIDAWLPVLSGIFVVIVMITHPDGEIDRMKKQFGDLFAKLRGRGAAPAVAAEPPVEPDRTAAEPVSAEVNRASGTDRILPGAERRAGQVLLTVRDVTVKYGPVKAVDAVTLDVVGGAVIGVIGPNGAGKTSLIDSITGFATASGSVSLGGRELIGLSATKRSRAGLTRTFQNLELFVDLTVRENLLAAADRRDLLGYASGLIRSGPHELSGVAATAVALLGLEELLDRQVMDLPQGTQRIVAIARALASEPEVICLDEPTAGLSGTERAEVITAIRALVETAKIGVLLVEHNLDVVAGLCDTVVAIDFGRVIAQGAPEEVLGRPEVRQAYLGSHELPEQQAIAPKKETVS</sequence>
<evidence type="ECO:0000256" key="9">
    <source>
        <dbReference type="SAM" id="Phobius"/>
    </source>
</evidence>
<dbReference type="InterPro" id="IPR003439">
    <property type="entry name" value="ABC_transporter-like_ATP-bd"/>
</dbReference>
<keyword evidence="7 9" id="KW-1133">Transmembrane helix</keyword>
<keyword evidence="12" id="KW-1185">Reference proteome</keyword>
<dbReference type="PANTHER" id="PTHR45772:SF7">
    <property type="entry name" value="AMINO ACID ABC TRANSPORTER ATP-BINDING PROTEIN"/>
    <property type="match status" value="1"/>
</dbReference>
<dbReference type="PROSITE" id="PS50893">
    <property type="entry name" value="ABC_TRANSPORTER_2"/>
    <property type="match status" value="1"/>
</dbReference>
<comment type="caution">
    <text evidence="11">The sequence shown here is derived from an EMBL/GenBank/DDBJ whole genome shotgun (WGS) entry which is preliminary data.</text>
</comment>
<dbReference type="Gene3D" id="3.40.50.300">
    <property type="entry name" value="P-loop containing nucleotide triphosphate hydrolases"/>
    <property type="match status" value="1"/>
</dbReference>
<evidence type="ECO:0000313" key="12">
    <source>
        <dbReference type="Proteomes" id="UP001229651"/>
    </source>
</evidence>
<dbReference type="SUPFAM" id="SSF52540">
    <property type="entry name" value="P-loop containing nucleoside triphosphate hydrolases"/>
    <property type="match status" value="1"/>
</dbReference>
<proteinExistence type="predicted"/>
<dbReference type="InterPro" id="IPR003593">
    <property type="entry name" value="AAA+_ATPase"/>
</dbReference>
<evidence type="ECO:0000256" key="2">
    <source>
        <dbReference type="ARBA" id="ARBA00022448"/>
    </source>
</evidence>
<feature type="transmembrane region" description="Helical" evidence="9">
    <location>
        <begin position="6"/>
        <end position="26"/>
    </location>
</feature>
<feature type="transmembrane region" description="Helical" evidence="9">
    <location>
        <begin position="296"/>
        <end position="318"/>
    </location>
</feature>
<keyword evidence="2" id="KW-0813">Transport</keyword>
<evidence type="ECO:0000256" key="5">
    <source>
        <dbReference type="ARBA" id="ARBA00022741"/>
    </source>
</evidence>
<gene>
    <name evidence="11" type="ORF">FB470_006679</name>
</gene>
<comment type="subcellular location">
    <subcellularLocation>
        <location evidence="1">Cell membrane</location>
        <topology evidence="1">Multi-pass membrane protein</topology>
    </subcellularLocation>
</comment>
<dbReference type="Pfam" id="PF00005">
    <property type="entry name" value="ABC_tran"/>
    <property type="match status" value="1"/>
</dbReference>
<dbReference type="PANTHER" id="PTHR45772">
    <property type="entry name" value="CONSERVED COMPONENT OF ABC TRANSPORTER FOR NATURAL AMINO ACIDS-RELATED"/>
    <property type="match status" value="1"/>
</dbReference>
<name>A0ABU0F526_9PSEU</name>
<reference evidence="11 12" key="1">
    <citation type="submission" date="2023-07" db="EMBL/GenBank/DDBJ databases">
        <title>Sequencing the genomes of 1000 actinobacteria strains.</title>
        <authorList>
            <person name="Klenk H.-P."/>
        </authorList>
    </citation>
    <scope>NUCLEOTIDE SEQUENCE [LARGE SCALE GENOMIC DNA]</scope>
    <source>
        <strain evidence="11 12">DSM 45805</strain>
    </source>
</reference>
<feature type="transmembrane region" description="Helical" evidence="9">
    <location>
        <begin position="456"/>
        <end position="474"/>
    </location>
</feature>
<feature type="domain" description="ABC transporter" evidence="10">
    <location>
        <begin position="668"/>
        <end position="910"/>
    </location>
</feature>
<feature type="transmembrane region" description="Helical" evidence="9">
    <location>
        <begin position="581"/>
        <end position="598"/>
    </location>
</feature>
<feature type="transmembrane region" description="Helical" evidence="9">
    <location>
        <begin position="544"/>
        <end position="569"/>
    </location>
</feature>
<evidence type="ECO:0000256" key="6">
    <source>
        <dbReference type="ARBA" id="ARBA00022840"/>
    </source>
</evidence>
<feature type="transmembrane region" description="Helical" evidence="9">
    <location>
        <begin position="239"/>
        <end position="257"/>
    </location>
</feature>
<dbReference type="SMART" id="SM00382">
    <property type="entry name" value="AAA"/>
    <property type="match status" value="1"/>
</dbReference>
<feature type="transmembrane region" description="Helical" evidence="9">
    <location>
        <begin position="263"/>
        <end position="284"/>
    </location>
</feature>
<dbReference type="Pfam" id="PF12399">
    <property type="entry name" value="BCA_ABC_TP_C"/>
    <property type="match status" value="1"/>
</dbReference>
<dbReference type="InterPro" id="IPR032823">
    <property type="entry name" value="BCA_ABC_TP_C"/>
</dbReference>
<accession>A0ABU0F526</accession>
<dbReference type="InterPro" id="IPR001851">
    <property type="entry name" value="ABC_transp_permease"/>
</dbReference>
<dbReference type="InterPro" id="IPR043428">
    <property type="entry name" value="LivM-like"/>
</dbReference>
<keyword evidence="4 9" id="KW-0812">Transmembrane</keyword>
<dbReference type="InterPro" id="IPR027417">
    <property type="entry name" value="P-loop_NTPase"/>
</dbReference>
<evidence type="ECO:0000256" key="8">
    <source>
        <dbReference type="ARBA" id="ARBA00023136"/>
    </source>
</evidence>
<keyword evidence="3" id="KW-1003">Cell membrane</keyword>
<feature type="transmembrane region" description="Helical" evidence="9">
    <location>
        <begin position="33"/>
        <end position="51"/>
    </location>
</feature>
<keyword evidence="6" id="KW-0067">ATP-binding</keyword>
<dbReference type="InterPro" id="IPR051120">
    <property type="entry name" value="ABC_AA/LPS_Transport"/>
</dbReference>
<dbReference type="CDD" id="cd06582">
    <property type="entry name" value="TM_PBP1_LivH_like"/>
    <property type="match status" value="1"/>
</dbReference>
<dbReference type="CDD" id="cd06581">
    <property type="entry name" value="TM_PBP1_LivM_like"/>
    <property type="match status" value="1"/>
</dbReference>
<feature type="transmembrane region" description="Helical" evidence="9">
    <location>
        <begin position="375"/>
        <end position="395"/>
    </location>
</feature>
<feature type="transmembrane region" description="Helical" evidence="9">
    <location>
        <begin position="135"/>
        <end position="159"/>
    </location>
</feature>
<evidence type="ECO:0000256" key="1">
    <source>
        <dbReference type="ARBA" id="ARBA00004651"/>
    </source>
</evidence>
<dbReference type="Pfam" id="PF02653">
    <property type="entry name" value="BPD_transp_2"/>
    <property type="match status" value="2"/>
</dbReference>
<feature type="transmembrane region" description="Helical" evidence="9">
    <location>
        <begin position="214"/>
        <end position="232"/>
    </location>
</feature>
<protein>
    <submittedName>
        <fullName evidence="11">Sulfate-transporting ATPase</fullName>
    </submittedName>
</protein>
<feature type="transmembrane region" description="Helical" evidence="9">
    <location>
        <begin position="407"/>
        <end position="424"/>
    </location>
</feature>
<evidence type="ECO:0000259" key="10">
    <source>
        <dbReference type="PROSITE" id="PS50893"/>
    </source>
</evidence>
<keyword evidence="8 9" id="KW-0472">Membrane</keyword>
<dbReference type="EMBL" id="JAUSUT010000001">
    <property type="protein sequence ID" value="MDQ0382685.1"/>
    <property type="molecule type" value="Genomic_DNA"/>
</dbReference>
<organism evidence="11 12">
    <name type="scientific">Amycolatopsis thermophila</name>
    <dbReference type="NCBI Taxonomy" id="206084"/>
    <lineage>
        <taxon>Bacteria</taxon>
        <taxon>Bacillati</taxon>
        <taxon>Actinomycetota</taxon>
        <taxon>Actinomycetes</taxon>
        <taxon>Pseudonocardiales</taxon>
        <taxon>Pseudonocardiaceae</taxon>
        <taxon>Amycolatopsis</taxon>
    </lineage>
</organism>
<feature type="transmembrane region" description="Helical" evidence="9">
    <location>
        <begin position="96"/>
        <end position="115"/>
    </location>
</feature>
<dbReference type="RefSeq" id="WP_306998074.1">
    <property type="nucleotide sequence ID" value="NZ_JAUSUT010000001.1"/>
</dbReference>
<evidence type="ECO:0000256" key="3">
    <source>
        <dbReference type="ARBA" id="ARBA00022475"/>
    </source>
</evidence>
<dbReference type="Proteomes" id="UP001229651">
    <property type="component" value="Unassembled WGS sequence"/>
</dbReference>
<evidence type="ECO:0000313" key="11">
    <source>
        <dbReference type="EMBL" id="MDQ0382685.1"/>
    </source>
</evidence>
<feature type="transmembrane region" description="Helical" evidence="9">
    <location>
        <begin position="63"/>
        <end position="84"/>
    </location>
</feature>
<evidence type="ECO:0000256" key="7">
    <source>
        <dbReference type="ARBA" id="ARBA00022989"/>
    </source>
</evidence>
<keyword evidence="5" id="KW-0547">Nucleotide-binding</keyword>